<evidence type="ECO:0000256" key="1">
    <source>
        <dbReference type="SAM" id="MobiDB-lite"/>
    </source>
</evidence>
<feature type="domain" description="Restriction endonuclease type IV Mrr" evidence="2">
    <location>
        <begin position="206"/>
        <end position="319"/>
    </location>
</feature>
<dbReference type="EMBL" id="FQZF01000040">
    <property type="protein sequence ID" value="SHK26466.1"/>
    <property type="molecule type" value="Genomic_DNA"/>
</dbReference>
<proteinExistence type="predicted"/>
<dbReference type="GO" id="GO:0003677">
    <property type="term" value="F:DNA binding"/>
    <property type="evidence" value="ECO:0007669"/>
    <property type="project" value="InterPro"/>
</dbReference>
<dbReference type="InterPro" id="IPR011335">
    <property type="entry name" value="Restrct_endonuc-II-like"/>
</dbReference>
<dbReference type="Proteomes" id="UP000184387">
    <property type="component" value="Unassembled WGS sequence"/>
</dbReference>
<evidence type="ECO:0000313" key="3">
    <source>
        <dbReference type="EMBL" id="SHK26466.1"/>
    </source>
</evidence>
<dbReference type="STRING" id="198092.SAMN02745194_04568"/>
<dbReference type="GO" id="GO:0015666">
    <property type="term" value="F:restriction endodeoxyribonuclease activity"/>
    <property type="evidence" value="ECO:0007669"/>
    <property type="project" value="TreeGrafter"/>
</dbReference>
<dbReference type="GO" id="GO:0009307">
    <property type="term" value="P:DNA restriction-modification system"/>
    <property type="evidence" value="ECO:0007669"/>
    <property type="project" value="InterPro"/>
</dbReference>
<dbReference type="Pfam" id="PF04471">
    <property type="entry name" value="Mrr_cat"/>
    <property type="match status" value="1"/>
</dbReference>
<feature type="region of interest" description="Disordered" evidence="1">
    <location>
        <begin position="159"/>
        <end position="186"/>
    </location>
</feature>
<name>A0A1M6R235_9PROT</name>
<dbReference type="InterPro" id="IPR016984">
    <property type="entry name" value="UCP031853"/>
</dbReference>
<dbReference type="SUPFAM" id="SSF52980">
    <property type="entry name" value="Restriction endonuclease-like"/>
    <property type="match status" value="1"/>
</dbReference>
<reference evidence="3 4" key="1">
    <citation type="submission" date="2016-11" db="EMBL/GenBank/DDBJ databases">
        <authorList>
            <person name="Jaros S."/>
            <person name="Januszkiewicz K."/>
            <person name="Wedrychowicz H."/>
        </authorList>
    </citation>
    <scope>NUCLEOTIDE SEQUENCE [LARGE SCALE GENOMIC DNA]</scope>
    <source>
        <strain evidence="3 4">DSM 14916</strain>
    </source>
</reference>
<keyword evidence="4" id="KW-1185">Reference proteome</keyword>
<sequence>MARLWLVRAGKNGERETAAISQSVLAPGFIEVADLTPAKDRDAVLVKITEALPSEGLNTRKNFAAQLNQFRNTIAIGDLVVMPRKLTPGVAIGRVTGPYAYSDDPALRHVRSIEWKRVDLPRTAIKQDLRFSLGAFMTICEISRNEALKRIQAVIETGKDPGPSLAIPKPSKPSPVATDEVEDAEDAPTDIEDLANQQLIALIKSEFAGHALAQLVGEILEADGYSVRVSPPGPDNSRDILAADGALGFGERRICVQVKSGDKPADNAVVLSLQGAMTNAKAATGLLVSLSGVTPPAQKILDDNFFTLRLWQMPDLLNALFRTYHRLPDETRARLPLKQIWIPVGRDEGGEA</sequence>
<evidence type="ECO:0000313" key="4">
    <source>
        <dbReference type="Proteomes" id="UP000184387"/>
    </source>
</evidence>
<dbReference type="InterPro" id="IPR052906">
    <property type="entry name" value="Type_IV_Methyl-Rstrct_Enzyme"/>
</dbReference>
<dbReference type="InterPro" id="IPR011856">
    <property type="entry name" value="tRNA_endonuc-like_dom_sf"/>
</dbReference>
<dbReference type="OrthoDB" id="9781481at2"/>
<protein>
    <submittedName>
        <fullName evidence="3">Restriction system protein</fullName>
    </submittedName>
</protein>
<organism evidence="3 4">
    <name type="scientific">Muricoccus roseus</name>
    <dbReference type="NCBI Taxonomy" id="198092"/>
    <lineage>
        <taxon>Bacteria</taxon>
        <taxon>Pseudomonadati</taxon>
        <taxon>Pseudomonadota</taxon>
        <taxon>Alphaproteobacteria</taxon>
        <taxon>Acetobacterales</taxon>
        <taxon>Roseomonadaceae</taxon>
        <taxon>Muricoccus</taxon>
    </lineage>
</organism>
<accession>A0A1M6R235</accession>
<dbReference type="GO" id="GO:0043590">
    <property type="term" value="C:bacterial nucleoid"/>
    <property type="evidence" value="ECO:0007669"/>
    <property type="project" value="TreeGrafter"/>
</dbReference>
<dbReference type="PANTHER" id="PTHR30015">
    <property type="entry name" value="MRR RESTRICTION SYSTEM PROTEIN"/>
    <property type="match status" value="1"/>
</dbReference>
<dbReference type="AlphaFoldDB" id="A0A1M6R235"/>
<dbReference type="RefSeq" id="WP_073139368.1">
    <property type="nucleotide sequence ID" value="NZ_FQZF01000040.1"/>
</dbReference>
<evidence type="ECO:0000259" key="2">
    <source>
        <dbReference type="Pfam" id="PF04471"/>
    </source>
</evidence>
<gene>
    <name evidence="3" type="ORF">SAMN02745194_04568</name>
</gene>
<dbReference type="PIRSF" id="PIRSF031853">
    <property type="entry name" value="UPC031853"/>
    <property type="match status" value="1"/>
</dbReference>
<dbReference type="InterPro" id="IPR007560">
    <property type="entry name" value="Restrct_endonuc_IV_Mrr"/>
</dbReference>
<dbReference type="Gene3D" id="3.40.1350.10">
    <property type="match status" value="1"/>
</dbReference>
<dbReference type="PANTHER" id="PTHR30015:SF7">
    <property type="entry name" value="TYPE IV METHYL-DIRECTED RESTRICTION ENZYME ECOKMRR"/>
    <property type="match status" value="1"/>
</dbReference>